<dbReference type="Proteomes" id="UP000249218">
    <property type="component" value="Unassembled WGS sequence"/>
</dbReference>
<name>A0A2W1B710_HELAM</name>
<proteinExistence type="predicted"/>
<gene>
    <name evidence="1" type="primary">HaOG212543</name>
    <name evidence="1" type="ORF">B5X24_HaOG212543</name>
</gene>
<keyword evidence="2" id="KW-1185">Reference proteome</keyword>
<protein>
    <submittedName>
        <fullName evidence="1">Uncharacterized protein</fullName>
    </submittedName>
</protein>
<evidence type="ECO:0000313" key="1">
    <source>
        <dbReference type="EMBL" id="PZC71759.1"/>
    </source>
</evidence>
<dbReference type="AlphaFoldDB" id="A0A2W1B710"/>
<organism evidence="1 2">
    <name type="scientific">Helicoverpa armigera</name>
    <name type="common">Cotton bollworm</name>
    <name type="synonym">Heliothis armigera</name>
    <dbReference type="NCBI Taxonomy" id="29058"/>
    <lineage>
        <taxon>Eukaryota</taxon>
        <taxon>Metazoa</taxon>
        <taxon>Ecdysozoa</taxon>
        <taxon>Arthropoda</taxon>
        <taxon>Hexapoda</taxon>
        <taxon>Insecta</taxon>
        <taxon>Pterygota</taxon>
        <taxon>Neoptera</taxon>
        <taxon>Endopterygota</taxon>
        <taxon>Lepidoptera</taxon>
        <taxon>Glossata</taxon>
        <taxon>Ditrysia</taxon>
        <taxon>Noctuoidea</taxon>
        <taxon>Noctuidae</taxon>
        <taxon>Heliothinae</taxon>
        <taxon>Helicoverpa</taxon>
    </lineage>
</organism>
<accession>A0A2W1B710</accession>
<evidence type="ECO:0000313" key="2">
    <source>
        <dbReference type="Proteomes" id="UP000249218"/>
    </source>
</evidence>
<dbReference type="OrthoDB" id="9995210at2759"/>
<dbReference type="EMBL" id="KZ150259">
    <property type="protein sequence ID" value="PZC71759.1"/>
    <property type="molecule type" value="Genomic_DNA"/>
</dbReference>
<reference evidence="1 2" key="1">
    <citation type="journal article" date="2017" name="BMC Biol.">
        <title>Genomic innovations, transcriptional plasticity and gene loss underlying the evolution and divergence of two highly polyphagous and invasive Helicoverpa pest species.</title>
        <authorList>
            <person name="Pearce S.L."/>
            <person name="Clarke D.F."/>
            <person name="East P.D."/>
            <person name="Elfekih S."/>
            <person name="Gordon K.H."/>
            <person name="Jermiin L.S."/>
            <person name="McGaughran A."/>
            <person name="Oakeshott J.G."/>
            <person name="Papanikolaou A."/>
            <person name="Perera O.P."/>
            <person name="Rane R.V."/>
            <person name="Richards S."/>
            <person name="Tay W.T."/>
            <person name="Walsh T.K."/>
            <person name="Anderson A."/>
            <person name="Anderson C.J."/>
            <person name="Asgari S."/>
            <person name="Board P.G."/>
            <person name="Bretschneider A."/>
            <person name="Campbell P.M."/>
            <person name="Chertemps T."/>
            <person name="Christeller J.T."/>
            <person name="Coppin C.W."/>
            <person name="Downes S.J."/>
            <person name="Duan G."/>
            <person name="Farnsworth C.A."/>
            <person name="Good R.T."/>
            <person name="Han L.B."/>
            <person name="Han Y.C."/>
            <person name="Hatje K."/>
            <person name="Horne I."/>
            <person name="Huang Y.P."/>
            <person name="Hughes D.S."/>
            <person name="Jacquin-Joly E."/>
            <person name="James W."/>
            <person name="Jhangiani S."/>
            <person name="Kollmar M."/>
            <person name="Kuwar S.S."/>
            <person name="Li S."/>
            <person name="Liu N.Y."/>
            <person name="Maibeche M.T."/>
            <person name="Miller J.R."/>
            <person name="Montagne N."/>
            <person name="Perry T."/>
            <person name="Qu J."/>
            <person name="Song S.V."/>
            <person name="Sutton G.G."/>
            <person name="Vogel H."/>
            <person name="Walenz B.P."/>
            <person name="Xu W."/>
            <person name="Zhang H.J."/>
            <person name="Zou Z."/>
            <person name="Batterham P."/>
            <person name="Edwards O.R."/>
            <person name="Feyereisen R."/>
            <person name="Gibbs R.A."/>
            <person name="Heckel D.G."/>
            <person name="McGrath A."/>
            <person name="Robin C."/>
            <person name="Scherer S.E."/>
            <person name="Worley K.C."/>
            <person name="Wu Y.D."/>
        </authorList>
    </citation>
    <scope>NUCLEOTIDE SEQUENCE [LARGE SCALE GENOMIC DNA]</scope>
    <source>
        <strain evidence="1">Harm_GR_Male_#8</strain>
        <tissue evidence="1">Whole organism</tissue>
    </source>
</reference>
<sequence length="198" mass="22439">MNNFFSTSKSYTLSCEEDAGIHYTPKDLEYLGNDRDPMFVIVDSSCVSNPSSRELLIDSRFHSRDTILKRNFNKSVTPLDVPSTSRDVRNDYLISPMKETDSSDEMQMVDINLQSDNDILVGDIDSDSDSIVISYLRNKDMFLDLEGTLMSTKKKSSLLESVPRMETILESEQFSAFPITSTTDTHLTNLYKNGNETN</sequence>